<keyword evidence="3" id="KW-0963">Cytoplasm</keyword>
<evidence type="ECO:0000256" key="9">
    <source>
        <dbReference type="SAM" id="MobiDB-lite"/>
    </source>
</evidence>
<feature type="compositionally biased region" description="Basic and acidic residues" evidence="9">
    <location>
        <begin position="263"/>
        <end position="273"/>
    </location>
</feature>
<dbReference type="Pfam" id="PF23409">
    <property type="entry name" value="Beta-prop_EML"/>
    <property type="match status" value="1"/>
</dbReference>
<sequence>MATGYVPIQAKRVKVYKNGDATNGRTVVVNRRNIKDFETFLEACSKALKTPVPVRRIATIGGEKVADLEELKGQEEYIAITTGKLQLGLQYGKIISPRRDDKNKNGLLSSLEDGEVLPPVYHNKRLIVSGRARKISRATCRIFVYPNGKFSEESNVLLQMSNLPTMGRVLDALAEHVRLSTAAAIRHLYAVDTYEEVKDPRMLENGQKYVAVGVEKVVKHGNYGQRPPPLNLSTKVENTKHQKLPPIKARSKKDGMNSTSGSEDGKKSEDEYRTRHKQKKERKEKENEAAIPTKPVSHKRAAKDKKSKNGAVTFNPETGMLRFYIRGRPISLHAPTNCDNYELDQVLPAPEETLKLEWVYGYRGKDCRSNMFYLPSGELVYHMAAVAVLYNVQTKTQRHYLDHTDDIKCLAVHPDQVTIVTGQVEGHAEKQGQPHVRIWSSDTLETLHVIGLKDFEIAVACVAFSRFDGGELLAAFDDDNDHTLLLYDWKNEKKLLQQKSCPDPICEVEFHPMENTVVACGKQQVLFFEIEDGQADKKMGLFEDNERPAFVVCLTFAENGDVVTGDTEGNIFVWSKDDRKVIKAIHDAHEGPVFGLARLPDGSFVSGGGKDGKIWQWDAEYNKQDLETQVPEDFGPVRILEPGPEGSIFIGTTENAIVQGVLGQLAKFDPLTQGHSDELWGIAVHPHNGQILTCAYDKHVYMWDPQTHALLWSKQLQEEAHSACIHPDGEVAVIGTRDAKWLVLDLLQNGQVIFEDTDGKEQIECVEFSPDGSRLAVGSRDNSVYLYNVTDSGHQFDRIGRCTGHSSYITHLDWSMDGQYIQTNSGDYELLYWDASTGDQIPSAQHMRDVEWATQYCTLSFNTLGLWPEDADGTDVNGCSRATRRAICASGDDDGKVNLFKYPANQKKSGSHVYGGHSSHVTATRFLTDDSGLFSTGGRDMAVLQWRVQ</sequence>
<protein>
    <submittedName>
        <fullName evidence="12">Echinoderm microtubule-associated protein-like 2 isoform X1</fullName>
    </submittedName>
</protein>
<dbReference type="Pfam" id="PF03607">
    <property type="entry name" value="DCX"/>
    <property type="match status" value="2"/>
</dbReference>
<dbReference type="PROSITE" id="PS50082">
    <property type="entry name" value="WD_REPEATS_2"/>
    <property type="match status" value="5"/>
</dbReference>
<feature type="repeat" description="WD" evidence="8">
    <location>
        <begin position="672"/>
        <end position="713"/>
    </location>
</feature>
<dbReference type="SMART" id="SM00320">
    <property type="entry name" value="WD40"/>
    <property type="match status" value="10"/>
</dbReference>
<keyword evidence="6" id="KW-0677">Repeat</keyword>
<feature type="compositionally biased region" description="Basic residues" evidence="9">
    <location>
        <begin position="296"/>
        <end position="308"/>
    </location>
</feature>
<dbReference type="GeneID" id="106165452"/>
<dbReference type="PANTHER" id="PTHR13720:SF50">
    <property type="entry name" value="ECHINODERM MICROTUBULE-ASSOCIATED PROTEIN-LIKE 2"/>
    <property type="match status" value="1"/>
</dbReference>
<gene>
    <name evidence="12" type="primary">LOC106165452</name>
</gene>
<dbReference type="SUPFAM" id="SSF50998">
    <property type="entry name" value="Quinoprotein alcohol dehydrogenase-like"/>
    <property type="match status" value="1"/>
</dbReference>
<dbReference type="STRING" id="7574.A0A1S3IM09"/>
<feature type="repeat" description="WD" evidence="8">
    <location>
        <begin position="914"/>
        <end position="949"/>
    </location>
</feature>
<dbReference type="GO" id="GO:0035556">
    <property type="term" value="P:intracellular signal transduction"/>
    <property type="evidence" value="ECO:0007669"/>
    <property type="project" value="InterPro"/>
</dbReference>
<evidence type="ECO:0000256" key="6">
    <source>
        <dbReference type="ARBA" id="ARBA00022737"/>
    </source>
</evidence>
<evidence type="ECO:0000256" key="3">
    <source>
        <dbReference type="ARBA" id="ARBA00022490"/>
    </source>
</evidence>
<dbReference type="SMART" id="SM00537">
    <property type="entry name" value="DCX"/>
    <property type="match status" value="2"/>
</dbReference>
<dbReference type="Proteomes" id="UP000085678">
    <property type="component" value="Unplaced"/>
</dbReference>
<keyword evidence="11" id="KW-1185">Reference proteome</keyword>
<dbReference type="Pfam" id="PF03451">
    <property type="entry name" value="HELP"/>
    <property type="match status" value="1"/>
</dbReference>
<feature type="region of interest" description="Disordered" evidence="9">
    <location>
        <begin position="220"/>
        <end position="311"/>
    </location>
</feature>
<comment type="similarity">
    <text evidence="2">Belongs to the WD repeat EMAP family.</text>
</comment>
<evidence type="ECO:0000256" key="7">
    <source>
        <dbReference type="ARBA" id="ARBA00023212"/>
    </source>
</evidence>
<dbReference type="InterPro" id="IPR005108">
    <property type="entry name" value="HELP"/>
</dbReference>
<keyword evidence="4 8" id="KW-0853">WD repeat</keyword>
<evidence type="ECO:0000313" key="12">
    <source>
        <dbReference type="RefSeq" id="XP_013399113.1"/>
    </source>
</evidence>
<dbReference type="PROSITE" id="PS50309">
    <property type="entry name" value="DC"/>
    <property type="match status" value="2"/>
</dbReference>
<dbReference type="InterPro" id="IPR055439">
    <property type="entry name" value="Beta-prop_EML_1st"/>
</dbReference>
<feature type="domain" description="Doublecortin" evidence="10">
    <location>
        <begin position="140"/>
        <end position="224"/>
    </location>
</feature>
<dbReference type="PANTHER" id="PTHR13720">
    <property type="entry name" value="WD-40 REPEAT PROTEIN"/>
    <property type="match status" value="1"/>
</dbReference>
<name>A0A1S3IM09_LINAN</name>
<dbReference type="GO" id="GO:0000226">
    <property type="term" value="P:microtubule cytoskeleton organization"/>
    <property type="evidence" value="ECO:0007669"/>
    <property type="project" value="TreeGrafter"/>
</dbReference>
<feature type="repeat" description="WD" evidence="8">
    <location>
        <begin position="756"/>
        <end position="789"/>
    </location>
</feature>
<dbReference type="Gene3D" id="2.130.10.10">
    <property type="entry name" value="YVTN repeat-like/Quinoprotein amine dehydrogenase"/>
    <property type="match status" value="2"/>
</dbReference>
<comment type="subcellular location">
    <subcellularLocation>
        <location evidence="1">Cytoplasm</location>
        <location evidence="1">Cytoskeleton</location>
    </subcellularLocation>
</comment>
<dbReference type="RefSeq" id="XP_013399113.1">
    <property type="nucleotide sequence ID" value="XM_013543659.1"/>
</dbReference>
<dbReference type="InParanoid" id="A0A1S3IM09"/>
<dbReference type="InterPro" id="IPR050630">
    <property type="entry name" value="WD_repeat_EMAP"/>
</dbReference>
<evidence type="ECO:0000256" key="1">
    <source>
        <dbReference type="ARBA" id="ARBA00004245"/>
    </source>
</evidence>
<feature type="domain" description="Doublecortin" evidence="10">
    <location>
        <begin position="11"/>
        <end position="79"/>
    </location>
</feature>
<dbReference type="KEGG" id="lak:106165452"/>
<dbReference type="GO" id="GO:0005874">
    <property type="term" value="C:microtubule"/>
    <property type="evidence" value="ECO:0007669"/>
    <property type="project" value="UniProtKB-KW"/>
</dbReference>
<dbReference type="GO" id="GO:0072686">
    <property type="term" value="C:mitotic spindle"/>
    <property type="evidence" value="ECO:0007669"/>
    <property type="project" value="TreeGrafter"/>
</dbReference>
<dbReference type="InterPro" id="IPR036572">
    <property type="entry name" value="Doublecortin_dom_sf"/>
</dbReference>
<dbReference type="InterPro" id="IPR015943">
    <property type="entry name" value="WD40/YVTN_repeat-like_dom_sf"/>
</dbReference>
<dbReference type="SUPFAM" id="SSF50978">
    <property type="entry name" value="WD40 repeat-like"/>
    <property type="match status" value="1"/>
</dbReference>
<evidence type="ECO:0000256" key="5">
    <source>
        <dbReference type="ARBA" id="ARBA00022701"/>
    </source>
</evidence>
<dbReference type="PROSITE" id="PS50294">
    <property type="entry name" value="WD_REPEATS_REGION"/>
    <property type="match status" value="3"/>
</dbReference>
<evidence type="ECO:0000259" key="10">
    <source>
        <dbReference type="PROSITE" id="PS50309"/>
    </source>
</evidence>
<evidence type="ECO:0000313" key="11">
    <source>
        <dbReference type="Proteomes" id="UP000085678"/>
    </source>
</evidence>
<reference evidence="12" key="1">
    <citation type="submission" date="2025-08" db="UniProtKB">
        <authorList>
            <consortium name="RefSeq"/>
        </authorList>
    </citation>
    <scope>IDENTIFICATION</scope>
    <source>
        <tissue evidence="12">Gonads</tissue>
    </source>
</reference>
<keyword evidence="5" id="KW-0493">Microtubule</keyword>
<dbReference type="AlphaFoldDB" id="A0A1S3IM09"/>
<dbReference type="Pfam" id="PF23414">
    <property type="entry name" value="Beta-prop_EML_2"/>
    <property type="match status" value="1"/>
</dbReference>
<evidence type="ECO:0000256" key="8">
    <source>
        <dbReference type="PROSITE-ProRule" id="PRU00221"/>
    </source>
</evidence>
<dbReference type="SUPFAM" id="SSF89837">
    <property type="entry name" value="Doublecortin (DC)"/>
    <property type="match status" value="2"/>
</dbReference>
<feature type="repeat" description="WD" evidence="8">
    <location>
        <begin position="586"/>
        <end position="627"/>
    </location>
</feature>
<accession>A0A1S3IM09</accession>
<evidence type="ECO:0000256" key="4">
    <source>
        <dbReference type="ARBA" id="ARBA00022574"/>
    </source>
</evidence>
<dbReference type="FunFam" id="2.130.10.10:FF:000320">
    <property type="entry name" value="echinoderm microtubule-associated protein-like 6"/>
    <property type="match status" value="1"/>
</dbReference>
<organism evidence="11 12">
    <name type="scientific">Lingula anatina</name>
    <name type="common">Brachiopod</name>
    <name type="synonym">Lingula unguis</name>
    <dbReference type="NCBI Taxonomy" id="7574"/>
    <lineage>
        <taxon>Eukaryota</taxon>
        <taxon>Metazoa</taxon>
        <taxon>Spiralia</taxon>
        <taxon>Lophotrochozoa</taxon>
        <taxon>Brachiopoda</taxon>
        <taxon>Linguliformea</taxon>
        <taxon>Lingulata</taxon>
        <taxon>Lingulida</taxon>
        <taxon>Linguloidea</taxon>
        <taxon>Lingulidae</taxon>
        <taxon>Lingula</taxon>
    </lineage>
</organism>
<dbReference type="InterPro" id="IPR055442">
    <property type="entry name" value="Beta-prop_EML-like_2nd"/>
</dbReference>
<dbReference type="InterPro" id="IPR001680">
    <property type="entry name" value="WD40_rpt"/>
</dbReference>
<dbReference type="Gene3D" id="3.10.20.230">
    <property type="entry name" value="Doublecortin domain"/>
    <property type="match status" value="2"/>
</dbReference>
<dbReference type="InterPro" id="IPR011047">
    <property type="entry name" value="Quinoprotein_ADH-like_sf"/>
</dbReference>
<feature type="repeat" description="WD" evidence="8">
    <location>
        <begin position="802"/>
        <end position="843"/>
    </location>
</feature>
<proteinExistence type="inferred from homology"/>
<dbReference type="InterPro" id="IPR036322">
    <property type="entry name" value="WD40_repeat_dom_sf"/>
</dbReference>
<keyword evidence="7" id="KW-0206">Cytoskeleton</keyword>
<dbReference type="InterPro" id="IPR003533">
    <property type="entry name" value="Doublecortin_dom"/>
</dbReference>
<dbReference type="GO" id="GO:0008017">
    <property type="term" value="F:microtubule binding"/>
    <property type="evidence" value="ECO:0007669"/>
    <property type="project" value="TreeGrafter"/>
</dbReference>
<evidence type="ECO:0000256" key="2">
    <source>
        <dbReference type="ARBA" id="ARBA00006489"/>
    </source>
</evidence>
<dbReference type="OrthoDB" id="47802at2759"/>